<evidence type="ECO:0000313" key="1">
    <source>
        <dbReference type="EMBL" id="CAG8686321.1"/>
    </source>
</evidence>
<feature type="non-terminal residue" evidence="1">
    <location>
        <position position="1"/>
    </location>
</feature>
<reference evidence="1" key="1">
    <citation type="submission" date="2021-06" db="EMBL/GenBank/DDBJ databases">
        <authorList>
            <person name="Kallberg Y."/>
            <person name="Tangrot J."/>
            <person name="Rosling A."/>
        </authorList>
    </citation>
    <scope>NUCLEOTIDE SEQUENCE</scope>
    <source>
        <strain evidence="1">28 12/20/2015</strain>
    </source>
</reference>
<evidence type="ECO:0000313" key="2">
    <source>
        <dbReference type="Proteomes" id="UP000789366"/>
    </source>
</evidence>
<gene>
    <name evidence="1" type="ORF">SPELUC_LOCUS10444</name>
</gene>
<keyword evidence="2" id="KW-1185">Reference proteome</keyword>
<accession>A0ACA9P222</accession>
<dbReference type="Proteomes" id="UP000789366">
    <property type="component" value="Unassembled WGS sequence"/>
</dbReference>
<organism evidence="1 2">
    <name type="scientific">Cetraspora pellucida</name>
    <dbReference type="NCBI Taxonomy" id="1433469"/>
    <lineage>
        <taxon>Eukaryota</taxon>
        <taxon>Fungi</taxon>
        <taxon>Fungi incertae sedis</taxon>
        <taxon>Mucoromycota</taxon>
        <taxon>Glomeromycotina</taxon>
        <taxon>Glomeromycetes</taxon>
        <taxon>Diversisporales</taxon>
        <taxon>Gigasporaceae</taxon>
        <taxon>Cetraspora</taxon>
    </lineage>
</organism>
<comment type="caution">
    <text evidence="1">The sequence shown here is derived from an EMBL/GenBank/DDBJ whole genome shotgun (WGS) entry which is preliminary data.</text>
</comment>
<proteinExistence type="predicted"/>
<sequence length="112" mass="13641">LNSSPVKNKICVCFYYQIIDKIKEHAKLIKNKKENSEKDAEERKRKFIELEYENNIFRKTNKKIKNERNEKYEKLIEELRKENDELKEKINTIENQNKEINIKLDLILSKLN</sequence>
<name>A0ACA9P222_9GLOM</name>
<protein>
    <submittedName>
        <fullName evidence="1">8545_t:CDS:1</fullName>
    </submittedName>
</protein>
<dbReference type="EMBL" id="CAJVPW010019416">
    <property type="protein sequence ID" value="CAG8686321.1"/>
    <property type="molecule type" value="Genomic_DNA"/>
</dbReference>